<evidence type="ECO:0000313" key="3">
    <source>
        <dbReference type="EMBL" id="AGK58423.1"/>
    </source>
</evidence>
<sequence length="233" mass="24385">MGAVILSPGAAVADCEYRSVSKKKLVPSFLPPPGTFPQWMGILLLAPGKARECGSRSFDMSGGTLRALIAALLCAGSCDAIAHADTRDAQPQDKPPTIDQRAAQKLPNPPPAKTETPAVLVDNEHLESIMGKEIHTSSGETLGSITDVLVEADGSVRAAVIDLGGFLGVGVRKIAVAWSALHFVQGKSALSAVLDMSKDQLRVAPEYRSGEPIVIVGAVPKSAHPPPARKEKE</sequence>
<dbReference type="STRING" id="670307.HYPDE_33753"/>
<dbReference type="SUPFAM" id="SSF50346">
    <property type="entry name" value="PRC-barrel domain"/>
    <property type="match status" value="1"/>
</dbReference>
<dbReference type="Gene3D" id="2.30.30.240">
    <property type="entry name" value="PRC-barrel domain"/>
    <property type="match status" value="1"/>
</dbReference>
<dbReference type="InterPro" id="IPR027275">
    <property type="entry name" value="PRC-brl_dom"/>
</dbReference>
<evidence type="ECO:0000259" key="2">
    <source>
        <dbReference type="Pfam" id="PF05239"/>
    </source>
</evidence>
<proteinExistence type="predicted"/>
<dbReference type="HOGENOM" id="CLU_1188669_0_0_5"/>
<evidence type="ECO:0000313" key="4">
    <source>
        <dbReference type="Proteomes" id="UP000005952"/>
    </source>
</evidence>
<dbReference type="AlphaFoldDB" id="N0B5X8"/>
<organism evidence="3 4">
    <name type="scientific">Hyphomicrobium denitrificans 1NES1</name>
    <dbReference type="NCBI Taxonomy" id="670307"/>
    <lineage>
        <taxon>Bacteria</taxon>
        <taxon>Pseudomonadati</taxon>
        <taxon>Pseudomonadota</taxon>
        <taxon>Alphaproteobacteria</taxon>
        <taxon>Hyphomicrobiales</taxon>
        <taxon>Hyphomicrobiaceae</taxon>
        <taxon>Hyphomicrobium</taxon>
    </lineage>
</organism>
<gene>
    <name evidence="3" type="ORF">HYPDE_33753</name>
</gene>
<feature type="region of interest" description="Disordered" evidence="1">
    <location>
        <begin position="86"/>
        <end position="116"/>
    </location>
</feature>
<feature type="domain" description="PRC-barrel" evidence="2">
    <location>
        <begin position="126"/>
        <end position="184"/>
    </location>
</feature>
<dbReference type="eggNOG" id="COG3861">
    <property type="taxonomic scope" value="Bacteria"/>
</dbReference>
<dbReference type="KEGG" id="hdt:HYPDE_33753"/>
<dbReference type="Proteomes" id="UP000005952">
    <property type="component" value="Chromosome"/>
</dbReference>
<reference evidence="3 4" key="1">
    <citation type="journal article" date="2013" name="Genome Announc.">
        <title>Genome sequences for three denitrifying bacterial strains isolated from a uranium- and nitrate-contaminated subsurface environment.</title>
        <authorList>
            <person name="Venkatramanan R."/>
            <person name="Prakash O."/>
            <person name="Woyke T."/>
            <person name="Chain P."/>
            <person name="Goodwin L.A."/>
            <person name="Watson D."/>
            <person name="Brooks S."/>
            <person name="Kostka J.E."/>
            <person name="Green S.J."/>
        </authorList>
    </citation>
    <scope>NUCLEOTIDE SEQUENCE [LARGE SCALE GENOMIC DNA]</scope>
    <source>
        <strain evidence="3 4">1NES1</strain>
    </source>
</reference>
<accession>N0B5X8</accession>
<dbReference type="PANTHER" id="PTHR36505:SF1">
    <property type="entry name" value="BLR1072 PROTEIN"/>
    <property type="match status" value="1"/>
</dbReference>
<dbReference type="EMBL" id="CP005587">
    <property type="protein sequence ID" value="AGK58423.1"/>
    <property type="molecule type" value="Genomic_DNA"/>
</dbReference>
<keyword evidence="4" id="KW-1185">Reference proteome</keyword>
<dbReference type="Pfam" id="PF05239">
    <property type="entry name" value="PRC"/>
    <property type="match status" value="1"/>
</dbReference>
<dbReference type="PANTHER" id="PTHR36505">
    <property type="entry name" value="BLR1072 PROTEIN"/>
    <property type="match status" value="1"/>
</dbReference>
<protein>
    <recommendedName>
        <fullName evidence="2">PRC-barrel domain-containing protein</fullName>
    </recommendedName>
</protein>
<dbReference type="InterPro" id="IPR011033">
    <property type="entry name" value="PRC_barrel-like_sf"/>
</dbReference>
<evidence type="ECO:0000256" key="1">
    <source>
        <dbReference type="SAM" id="MobiDB-lite"/>
    </source>
</evidence>
<name>N0B5X8_9HYPH</name>